<comment type="caution">
    <text evidence="1">The sequence shown here is derived from an EMBL/GenBank/DDBJ whole genome shotgun (WGS) entry which is preliminary data.</text>
</comment>
<evidence type="ECO:0000313" key="1">
    <source>
        <dbReference type="EMBL" id="ORX65192.1"/>
    </source>
</evidence>
<protein>
    <submittedName>
        <fullName evidence="1">Uncharacterized protein</fullName>
    </submittedName>
</protein>
<proteinExistence type="predicted"/>
<name>A0A1Y1VV88_9FUNG</name>
<dbReference type="AlphaFoldDB" id="A0A1Y1VV88"/>
<dbReference type="RefSeq" id="XP_040739513.1">
    <property type="nucleotide sequence ID" value="XM_040889907.1"/>
</dbReference>
<evidence type="ECO:0000313" key="2">
    <source>
        <dbReference type="Proteomes" id="UP000193922"/>
    </source>
</evidence>
<organism evidence="1 2">
    <name type="scientific">Linderina pennispora</name>
    <dbReference type="NCBI Taxonomy" id="61395"/>
    <lineage>
        <taxon>Eukaryota</taxon>
        <taxon>Fungi</taxon>
        <taxon>Fungi incertae sedis</taxon>
        <taxon>Zoopagomycota</taxon>
        <taxon>Kickxellomycotina</taxon>
        <taxon>Kickxellomycetes</taxon>
        <taxon>Kickxellales</taxon>
        <taxon>Kickxellaceae</taxon>
        <taxon>Linderina</taxon>
    </lineage>
</organism>
<keyword evidence="2" id="KW-1185">Reference proteome</keyword>
<sequence length="224" mass="26728">MDIYNKNICCILAEVGLNLGRFSFYQNLIDKNIVFYTSEEKLKRQNKLFFYIKINRYYCEFISDLGIFRCDLKDRVDALYKIRGRKEVFKAIVENYPEYKRIESNLYIYSRNNVSKDINIPEGFMVVSSIDESLLDNPILCGGIYILWDNDNIQMVDYYTNKKYNIKEEDISYIFELNFNNNFSAEECYNYVAAYKERLKAEEEYKEDTLSMYSFTSSSCEAEF</sequence>
<reference evidence="1 2" key="1">
    <citation type="submission" date="2016-07" db="EMBL/GenBank/DDBJ databases">
        <title>Pervasive Adenine N6-methylation of Active Genes in Fungi.</title>
        <authorList>
            <consortium name="DOE Joint Genome Institute"/>
            <person name="Mondo S.J."/>
            <person name="Dannebaum R.O."/>
            <person name="Kuo R.C."/>
            <person name="Labutti K."/>
            <person name="Haridas S."/>
            <person name="Kuo A."/>
            <person name="Salamov A."/>
            <person name="Ahrendt S.R."/>
            <person name="Lipzen A."/>
            <person name="Sullivan W."/>
            <person name="Andreopoulos W.B."/>
            <person name="Clum A."/>
            <person name="Lindquist E."/>
            <person name="Daum C."/>
            <person name="Ramamoorthy G.K."/>
            <person name="Gryganskyi A."/>
            <person name="Culley D."/>
            <person name="Magnuson J.K."/>
            <person name="James T.Y."/>
            <person name="O'Malley M.A."/>
            <person name="Stajich J.E."/>
            <person name="Spatafora J.W."/>
            <person name="Visel A."/>
            <person name="Grigoriev I.V."/>
        </authorList>
    </citation>
    <scope>NUCLEOTIDE SEQUENCE [LARGE SCALE GENOMIC DNA]</scope>
    <source>
        <strain evidence="1 2">ATCC 12442</strain>
    </source>
</reference>
<gene>
    <name evidence="1" type="ORF">DL89DRAFT_287351</name>
</gene>
<dbReference type="Proteomes" id="UP000193922">
    <property type="component" value="Unassembled WGS sequence"/>
</dbReference>
<dbReference type="GeneID" id="63806555"/>
<accession>A0A1Y1VV88</accession>
<dbReference type="EMBL" id="MCFD01000041">
    <property type="protein sequence ID" value="ORX65192.1"/>
    <property type="molecule type" value="Genomic_DNA"/>
</dbReference>